<protein>
    <recommendedName>
        <fullName evidence="5">Receptor ligand binding region domain-containing protein</fullName>
    </recommendedName>
</protein>
<dbReference type="Pfam" id="PF01094">
    <property type="entry name" value="ANF_receptor"/>
    <property type="match status" value="1"/>
</dbReference>
<dbReference type="EMBL" id="BGPR01020178">
    <property type="protein sequence ID" value="GBN83998.1"/>
    <property type="molecule type" value="Genomic_DNA"/>
</dbReference>
<evidence type="ECO:0000256" key="2">
    <source>
        <dbReference type="ARBA" id="ARBA00022692"/>
    </source>
</evidence>
<dbReference type="SUPFAM" id="SSF53822">
    <property type="entry name" value="Periplasmic binding protein-like I"/>
    <property type="match status" value="1"/>
</dbReference>
<evidence type="ECO:0000256" key="3">
    <source>
        <dbReference type="ARBA" id="ARBA00022989"/>
    </source>
</evidence>
<accession>A0A4Y2S6Y1</accession>
<sequence>MSVYWPCACLSHRGPIPFLAVCYGIEYACQQVNSGVSAIFGPQNPLLGSHIQSLCDALDIPHIEARLDVESEEKEFSINLYPSPWLLGRAIRDLTKYLNWTKVAIIYEDDTGK</sequence>
<dbReference type="Proteomes" id="UP000499080">
    <property type="component" value="Unassembled WGS sequence"/>
</dbReference>
<keyword evidence="7" id="KW-1185">Reference proteome</keyword>
<evidence type="ECO:0000259" key="5">
    <source>
        <dbReference type="Pfam" id="PF01094"/>
    </source>
</evidence>
<comment type="subcellular location">
    <subcellularLocation>
        <location evidence="1">Membrane</location>
    </subcellularLocation>
</comment>
<evidence type="ECO:0000256" key="4">
    <source>
        <dbReference type="ARBA" id="ARBA00023136"/>
    </source>
</evidence>
<dbReference type="AlphaFoldDB" id="A0A4Y2S6Y1"/>
<dbReference type="InterPro" id="IPR028082">
    <property type="entry name" value="Peripla_BP_I"/>
</dbReference>
<keyword evidence="4" id="KW-0472">Membrane</keyword>
<dbReference type="Gene3D" id="3.40.50.2300">
    <property type="match status" value="1"/>
</dbReference>
<keyword evidence="3" id="KW-1133">Transmembrane helix</keyword>
<evidence type="ECO:0000256" key="1">
    <source>
        <dbReference type="ARBA" id="ARBA00004370"/>
    </source>
</evidence>
<evidence type="ECO:0000313" key="7">
    <source>
        <dbReference type="Proteomes" id="UP000499080"/>
    </source>
</evidence>
<comment type="caution">
    <text evidence="6">The sequence shown here is derived from an EMBL/GenBank/DDBJ whole genome shotgun (WGS) entry which is preliminary data.</text>
</comment>
<dbReference type="OrthoDB" id="5984008at2759"/>
<name>A0A4Y2S6Y1_ARAVE</name>
<dbReference type="GO" id="GO:0016020">
    <property type="term" value="C:membrane"/>
    <property type="evidence" value="ECO:0007669"/>
    <property type="project" value="UniProtKB-SubCell"/>
</dbReference>
<gene>
    <name evidence="6" type="ORF">AVEN_116796_1</name>
</gene>
<dbReference type="InterPro" id="IPR001828">
    <property type="entry name" value="ANF_lig-bd_rcpt"/>
</dbReference>
<evidence type="ECO:0000313" key="6">
    <source>
        <dbReference type="EMBL" id="GBN83998.1"/>
    </source>
</evidence>
<organism evidence="6 7">
    <name type="scientific">Araneus ventricosus</name>
    <name type="common">Orbweaver spider</name>
    <name type="synonym">Epeira ventricosa</name>
    <dbReference type="NCBI Taxonomy" id="182803"/>
    <lineage>
        <taxon>Eukaryota</taxon>
        <taxon>Metazoa</taxon>
        <taxon>Ecdysozoa</taxon>
        <taxon>Arthropoda</taxon>
        <taxon>Chelicerata</taxon>
        <taxon>Arachnida</taxon>
        <taxon>Araneae</taxon>
        <taxon>Araneomorphae</taxon>
        <taxon>Entelegynae</taxon>
        <taxon>Araneoidea</taxon>
        <taxon>Araneidae</taxon>
        <taxon>Araneus</taxon>
    </lineage>
</organism>
<keyword evidence="2" id="KW-0812">Transmembrane</keyword>
<reference evidence="6 7" key="1">
    <citation type="journal article" date="2019" name="Sci. Rep.">
        <title>Orb-weaving spider Araneus ventricosus genome elucidates the spidroin gene catalogue.</title>
        <authorList>
            <person name="Kono N."/>
            <person name="Nakamura H."/>
            <person name="Ohtoshi R."/>
            <person name="Moran D.A.P."/>
            <person name="Shinohara A."/>
            <person name="Yoshida Y."/>
            <person name="Fujiwara M."/>
            <person name="Mori M."/>
            <person name="Tomita M."/>
            <person name="Arakawa K."/>
        </authorList>
    </citation>
    <scope>NUCLEOTIDE SEQUENCE [LARGE SCALE GENOMIC DNA]</scope>
</reference>
<proteinExistence type="predicted"/>
<feature type="domain" description="Receptor ligand binding region" evidence="5">
    <location>
        <begin position="28"/>
        <end position="111"/>
    </location>
</feature>